<feature type="compositionally biased region" description="Acidic residues" evidence="1">
    <location>
        <begin position="43"/>
        <end position="58"/>
    </location>
</feature>
<name>A0A0K9GVX1_9BACI</name>
<feature type="region of interest" description="Disordered" evidence="1">
    <location>
        <begin position="41"/>
        <end position="89"/>
    </location>
</feature>
<dbReference type="Proteomes" id="UP000037146">
    <property type="component" value="Unassembled WGS sequence"/>
</dbReference>
<dbReference type="EMBL" id="LFZW01000001">
    <property type="protein sequence ID" value="KMY50397.1"/>
    <property type="molecule type" value="Genomic_DNA"/>
</dbReference>
<evidence type="ECO:0000313" key="3">
    <source>
        <dbReference type="Proteomes" id="UP000037146"/>
    </source>
</evidence>
<dbReference type="AlphaFoldDB" id="A0A0K9GVX1"/>
<sequence>MNAERKEVIKRFLEQRFTLDNNFVNEAGLSQLINMFKSKTEDSESEDVALEQSEDEALDLSSNESGDENLGELGDESPDESGDESLGEG</sequence>
<dbReference type="OrthoDB" id="10012546at2"/>
<feature type="compositionally biased region" description="Acidic residues" evidence="1">
    <location>
        <begin position="65"/>
        <end position="89"/>
    </location>
</feature>
<dbReference type="PATRIC" id="fig|1679170.3.peg.3091"/>
<dbReference type="RefSeq" id="WP_049681750.1">
    <property type="nucleotide sequence ID" value="NZ_LFZW01000001.1"/>
</dbReference>
<protein>
    <submittedName>
        <fullName evidence="2">Uncharacterized protein</fullName>
    </submittedName>
</protein>
<gene>
    <name evidence="2" type="ORF">AC625_13540</name>
</gene>
<evidence type="ECO:0000313" key="2">
    <source>
        <dbReference type="EMBL" id="KMY50397.1"/>
    </source>
</evidence>
<reference evidence="3" key="1">
    <citation type="submission" date="2015-07" db="EMBL/GenBank/DDBJ databases">
        <title>Genome sequencing project for genomic taxonomy and phylogenomics of Bacillus-like bacteria.</title>
        <authorList>
            <person name="Liu B."/>
            <person name="Wang J."/>
            <person name="Zhu Y."/>
            <person name="Liu G."/>
            <person name="Chen Q."/>
            <person name="Chen Z."/>
            <person name="Lan J."/>
            <person name="Che J."/>
            <person name="Ge C."/>
            <person name="Shi H."/>
            <person name="Pan Z."/>
            <person name="Liu X."/>
        </authorList>
    </citation>
    <scope>NUCLEOTIDE SEQUENCE [LARGE SCALE GENOMIC DNA]</scope>
    <source>
        <strain evidence="3">FJAT-27997</strain>
    </source>
</reference>
<comment type="caution">
    <text evidence="2">The sequence shown here is derived from an EMBL/GenBank/DDBJ whole genome shotgun (WGS) entry which is preliminary data.</text>
</comment>
<dbReference type="STRING" id="1679170.AC625_13540"/>
<evidence type="ECO:0000256" key="1">
    <source>
        <dbReference type="SAM" id="MobiDB-lite"/>
    </source>
</evidence>
<accession>A0A0K9GVX1</accession>
<keyword evidence="3" id="KW-1185">Reference proteome</keyword>
<organism evidence="2 3">
    <name type="scientific">Peribacillus loiseleuriae</name>
    <dbReference type="NCBI Taxonomy" id="1679170"/>
    <lineage>
        <taxon>Bacteria</taxon>
        <taxon>Bacillati</taxon>
        <taxon>Bacillota</taxon>
        <taxon>Bacilli</taxon>
        <taxon>Bacillales</taxon>
        <taxon>Bacillaceae</taxon>
        <taxon>Peribacillus</taxon>
    </lineage>
</organism>
<proteinExistence type="predicted"/>